<sequence>MKIVLAVLLFSLTCIFGTTASFATSLGFQTSNAQYYSISPSGQTATLSFGKLAVTNAEHNGSSFSPIVGAEVIISDVHLDLDSRNTVGSLAGKDLIHYALVPEFPIMGGFRIILNQELVLSGDLLLNDLYFFGKTGTLDDTVQLNVLSPVIHTVDPVLLAFFTDFGAGGDLNITMQDVANDDPAEQLLEMNDIQGIVGGTFSGFGIAIPEPLSITLFSIALLSVLKKRISHTIGS</sequence>
<proteinExistence type="predicted"/>
<evidence type="ECO:0000313" key="2">
    <source>
        <dbReference type="EMBL" id="RJP58114.1"/>
    </source>
</evidence>
<comment type="caution">
    <text evidence="2">The sequence shown here is derived from an EMBL/GenBank/DDBJ whole genome shotgun (WGS) entry which is preliminary data.</text>
</comment>
<protein>
    <recommendedName>
        <fullName evidence="4">PEP-CTERM sorting domain-containing protein</fullName>
    </recommendedName>
</protein>
<dbReference type="EMBL" id="QZJZ01000071">
    <property type="protein sequence ID" value="RJP58114.1"/>
    <property type="molecule type" value="Genomic_DNA"/>
</dbReference>
<gene>
    <name evidence="2" type="ORF">C4541_08785</name>
</gene>
<dbReference type="AlphaFoldDB" id="A0A3A4QWF3"/>
<evidence type="ECO:0008006" key="4">
    <source>
        <dbReference type="Google" id="ProtNLM"/>
    </source>
</evidence>
<evidence type="ECO:0000313" key="3">
    <source>
        <dbReference type="Proteomes" id="UP000266426"/>
    </source>
</evidence>
<name>A0A3A4QWF3_9BACT</name>
<accession>A0A3A4QWF3</accession>
<feature type="signal peptide" evidence="1">
    <location>
        <begin position="1"/>
        <end position="23"/>
    </location>
</feature>
<organism evidence="2 3">
    <name type="scientific">Candidatus Auribacter fodinae</name>
    <dbReference type="NCBI Taxonomy" id="2093366"/>
    <lineage>
        <taxon>Bacteria</taxon>
        <taxon>Pseudomonadati</taxon>
        <taxon>Candidatus Auribacterota</taxon>
        <taxon>Candidatus Auribacteria</taxon>
        <taxon>Candidatus Auribacterales</taxon>
        <taxon>Candidatus Auribacteraceae</taxon>
        <taxon>Candidatus Auribacter</taxon>
    </lineage>
</organism>
<feature type="chain" id="PRO_5017244350" description="PEP-CTERM sorting domain-containing protein" evidence="1">
    <location>
        <begin position="24"/>
        <end position="235"/>
    </location>
</feature>
<evidence type="ECO:0000256" key="1">
    <source>
        <dbReference type="SAM" id="SignalP"/>
    </source>
</evidence>
<reference evidence="2 3" key="1">
    <citation type="journal article" date="2017" name="ISME J.">
        <title>Energy and carbon metabolisms in a deep terrestrial subsurface fluid microbial community.</title>
        <authorList>
            <person name="Momper L."/>
            <person name="Jungbluth S.P."/>
            <person name="Lee M.D."/>
            <person name="Amend J.P."/>
        </authorList>
    </citation>
    <scope>NUCLEOTIDE SEQUENCE [LARGE SCALE GENOMIC DNA]</scope>
    <source>
        <strain evidence="2">SURF_26</strain>
    </source>
</reference>
<dbReference type="Proteomes" id="UP000266426">
    <property type="component" value="Unassembled WGS sequence"/>
</dbReference>
<keyword evidence="1" id="KW-0732">Signal</keyword>